<comment type="function">
    <text evidence="9">Involved in the cellular defense against the biological effects of O6-methylguanine (O6-MeG) and O4-methylthymine (O4-MeT) in DNA. Repairs the methylated nucleobase in DNA by stoichiometrically transferring the methyl group to a cysteine residue in the enzyme. This is a suicide reaction: the enzyme is irreversibly inactivated.</text>
</comment>
<feature type="domain" description="Methylguanine DNA methyltransferase ribonuclease-like" evidence="11">
    <location>
        <begin position="9"/>
        <end position="79"/>
    </location>
</feature>
<dbReference type="InterPro" id="IPR001497">
    <property type="entry name" value="MethylDNA_cys_MeTrfase_AS"/>
</dbReference>
<name>A0A1G6XRU0_PEPNI</name>
<dbReference type="PROSITE" id="PS00374">
    <property type="entry name" value="MGMT"/>
    <property type="match status" value="1"/>
</dbReference>
<dbReference type="GO" id="GO:0003908">
    <property type="term" value="F:methylated-DNA-[protein]-cysteine S-methyltransferase activity"/>
    <property type="evidence" value="ECO:0007669"/>
    <property type="project" value="UniProtKB-UniRule"/>
</dbReference>
<evidence type="ECO:0000256" key="2">
    <source>
        <dbReference type="ARBA" id="ARBA00008711"/>
    </source>
</evidence>
<sequence>MSEPLSFFTIASPIGTLYALTDSQALFYLGYRSDDARHYASRHSLTVKSTESPLTAPLRQELSAYFAGRLRRFTLPLQLLGTPFQLSVWQALSTIPYGRTASYKDIALAVKNPQASRAVGGANHHNPISIIIPCHRVICADGKMGGYGGGLARKEYLLSLEHRLGSS</sequence>
<evidence type="ECO:0000256" key="4">
    <source>
        <dbReference type="ARBA" id="ARBA00022603"/>
    </source>
</evidence>
<dbReference type="EMBL" id="FNAF01000007">
    <property type="protein sequence ID" value="SDD80155.1"/>
    <property type="molecule type" value="Genomic_DNA"/>
</dbReference>
<evidence type="ECO:0000256" key="9">
    <source>
        <dbReference type="HAMAP-Rule" id="MF_00772"/>
    </source>
</evidence>
<dbReference type="GO" id="GO:0005737">
    <property type="term" value="C:cytoplasm"/>
    <property type="evidence" value="ECO:0007669"/>
    <property type="project" value="UniProtKB-SubCell"/>
</dbReference>
<evidence type="ECO:0000256" key="6">
    <source>
        <dbReference type="ARBA" id="ARBA00022763"/>
    </source>
</evidence>
<keyword evidence="3 9" id="KW-0963">Cytoplasm</keyword>
<evidence type="ECO:0000256" key="5">
    <source>
        <dbReference type="ARBA" id="ARBA00022679"/>
    </source>
</evidence>
<dbReference type="HAMAP" id="MF_00772">
    <property type="entry name" value="OGT"/>
    <property type="match status" value="1"/>
</dbReference>
<keyword evidence="13" id="KW-1185">Reference proteome</keyword>
<comment type="subcellular location">
    <subcellularLocation>
        <location evidence="9">Cytoplasm</location>
    </subcellularLocation>
</comment>
<dbReference type="InterPro" id="IPR008332">
    <property type="entry name" value="MethylG_MeTrfase_N"/>
</dbReference>
<dbReference type="Gene3D" id="1.10.10.10">
    <property type="entry name" value="Winged helix-like DNA-binding domain superfamily/Winged helix DNA-binding domain"/>
    <property type="match status" value="1"/>
</dbReference>
<dbReference type="PANTHER" id="PTHR10815:SF5">
    <property type="entry name" value="METHYLATED-DNA--PROTEIN-CYSTEINE METHYLTRANSFERASE"/>
    <property type="match status" value="1"/>
</dbReference>
<feature type="active site" description="Nucleophile; methyl group acceptor" evidence="9">
    <location>
        <position position="134"/>
    </location>
</feature>
<comment type="miscellaneous">
    <text evidence="9">This enzyme catalyzes only one turnover and therefore is not strictly catalytic. According to one definition, an enzyme is a biocatalyst that acts repeatedly and over many reaction cycles.</text>
</comment>
<dbReference type="InterPro" id="IPR036631">
    <property type="entry name" value="MGMT_N_sf"/>
</dbReference>
<dbReference type="PANTHER" id="PTHR10815">
    <property type="entry name" value="METHYLATED-DNA--PROTEIN-CYSTEINE METHYLTRANSFERASE"/>
    <property type="match status" value="1"/>
</dbReference>
<dbReference type="Proteomes" id="UP000198995">
    <property type="component" value="Unassembled WGS sequence"/>
</dbReference>
<evidence type="ECO:0000259" key="10">
    <source>
        <dbReference type="Pfam" id="PF01035"/>
    </source>
</evidence>
<evidence type="ECO:0000256" key="7">
    <source>
        <dbReference type="ARBA" id="ARBA00023204"/>
    </source>
</evidence>
<dbReference type="Gene3D" id="3.30.160.70">
    <property type="entry name" value="Methylated DNA-protein cysteine methyltransferase domain"/>
    <property type="match status" value="1"/>
</dbReference>
<organism evidence="12 13">
    <name type="scientific">Peptococcus niger</name>
    <dbReference type="NCBI Taxonomy" id="2741"/>
    <lineage>
        <taxon>Bacteria</taxon>
        <taxon>Bacillati</taxon>
        <taxon>Bacillota</taxon>
        <taxon>Clostridia</taxon>
        <taxon>Eubacteriales</taxon>
        <taxon>Peptococcaceae</taxon>
        <taxon>Peptococcus</taxon>
    </lineage>
</organism>
<dbReference type="CDD" id="cd06445">
    <property type="entry name" value="ATase"/>
    <property type="match status" value="1"/>
</dbReference>
<gene>
    <name evidence="12" type="ORF">SAMN04489866_10747</name>
</gene>
<proteinExistence type="inferred from homology"/>
<feature type="domain" description="Methylated-DNA-[protein]-cysteine S-methyltransferase DNA binding" evidence="10">
    <location>
        <begin position="83"/>
        <end position="162"/>
    </location>
</feature>
<dbReference type="GO" id="GO:0006307">
    <property type="term" value="P:DNA alkylation repair"/>
    <property type="evidence" value="ECO:0007669"/>
    <property type="project" value="UniProtKB-UniRule"/>
</dbReference>
<comment type="catalytic activity">
    <reaction evidence="8 9">
        <text>a 6-O-methyl-2'-deoxyguanosine in DNA + L-cysteinyl-[protein] = S-methyl-L-cysteinyl-[protein] + a 2'-deoxyguanosine in DNA</text>
        <dbReference type="Rhea" id="RHEA:24000"/>
        <dbReference type="Rhea" id="RHEA-COMP:10131"/>
        <dbReference type="Rhea" id="RHEA-COMP:10132"/>
        <dbReference type="Rhea" id="RHEA-COMP:11367"/>
        <dbReference type="Rhea" id="RHEA-COMP:11368"/>
        <dbReference type="ChEBI" id="CHEBI:29950"/>
        <dbReference type="ChEBI" id="CHEBI:82612"/>
        <dbReference type="ChEBI" id="CHEBI:85445"/>
        <dbReference type="ChEBI" id="CHEBI:85448"/>
        <dbReference type="EC" id="2.1.1.63"/>
    </reaction>
</comment>
<protein>
    <recommendedName>
        <fullName evidence="9">Methylated-DNA--protein-cysteine methyltransferase</fullName>
        <ecNumber evidence="9">2.1.1.63</ecNumber>
    </recommendedName>
    <alternativeName>
        <fullName evidence="9">6-O-methylguanine-DNA methyltransferase</fullName>
        <shortName evidence="9">MGMT</shortName>
    </alternativeName>
    <alternativeName>
        <fullName evidence="9">O-6-methylguanine-DNA-alkyltransferase</fullName>
    </alternativeName>
</protein>
<evidence type="ECO:0000313" key="13">
    <source>
        <dbReference type="Proteomes" id="UP000198995"/>
    </source>
</evidence>
<dbReference type="AlphaFoldDB" id="A0A1G6XRU0"/>
<dbReference type="GO" id="GO:0032259">
    <property type="term" value="P:methylation"/>
    <property type="evidence" value="ECO:0007669"/>
    <property type="project" value="UniProtKB-KW"/>
</dbReference>
<dbReference type="RefSeq" id="WP_091791945.1">
    <property type="nucleotide sequence ID" value="NZ_FNAF01000007.1"/>
</dbReference>
<keyword evidence="5 9" id="KW-0808">Transferase</keyword>
<dbReference type="NCBIfam" id="TIGR00589">
    <property type="entry name" value="ogt"/>
    <property type="match status" value="1"/>
</dbReference>
<dbReference type="STRING" id="2741.SAMN04489866_10747"/>
<comment type="catalytic activity">
    <reaction evidence="1 9">
        <text>a 4-O-methyl-thymidine in DNA + L-cysteinyl-[protein] = a thymidine in DNA + S-methyl-L-cysteinyl-[protein]</text>
        <dbReference type="Rhea" id="RHEA:53428"/>
        <dbReference type="Rhea" id="RHEA-COMP:10131"/>
        <dbReference type="Rhea" id="RHEA-COMP:10132"/>
        <dbReference type="Rhea" id="RHEA-COMP:13555"/>
        <dbReference type="Rhea" id="RHEA-COMP:13556"/>
        <dbReference type="ChEBI" id="CHEBI:29950"/>
        <dbReference type="ChEBI" id="CHEBI:82612"/>
        <dbReference type="ChEBI" id="CHEBI:137386"/>
        <dbReference type="ChEBI" id="CHEBI:137387"/>
        <dbReference type="EC" id="2.1.1.63"/>
    </reaction>
</comment>
<keyword evidence="4 9" id="KW-0489">Methyltransferase</keyword>
<dbReference type="InterPro" id="IPR036217">
    <property type="entry name" value="MethylDNA_cys_MeTrfase_DNAb"/>
</dbReference>
<dbReference type="InterPro" id="IPR036388">
    <property type="entry name" value="WH-like_DNA-bd_sf"/>
</dbReference>
<dbReference type="SUPFAM" id="SSF53155">
    <property type="entry name" value="Methylated DNA-protein cysteine methyltransferase domain"/>
    <property type="match status" value="1"/>
</dbReference>
<evidence type="ECO:0000313" key="12">
    <source>
        <dbReference type="EMBL" id="SDD80155.1"/>
    </source>
</evidence>
<dbReference type="Pfam" id="PF02870">
    <property type="entry name" value="Methyltransf_1N"/>
    <property type="match status" value="1"/>
</dbReference>
<keyword evidence="7 9" id="KW-0234">DNA repair</keyword>
<evidence type="ECO:0000259" key="11">
    <source>
        <dbReference type="Pfam" id="PF02870"/>
    </source>
</evidence>
<dbReference type="Pfam" id="PF01035">
    <property type="entry name" value="DNA_binding_1"/>
    <property type="match status" value="1"/>
</dbReference>
<dbReference type="EC" id="2.1.1.63" evidence="9"/>
<evidence type="ECO:0000256" key="8">
    <source>
        <dbReference type="ARBA" id="ARBA00049348"/>
    </source>
</evidence>
<reference evidence="12 13" key="1">
    <citation type="submission" date="2016-10" db="EMBL/GenBank/DDBJ databases">
        <authorList>
            <person name="de Groot N.N."/>
        </authorList>
    </citation>
    <scope>NUCLEOTIDE SEQUENCE [LARGE SCALE GENOMIC DNA]</scope>
    <source>
        <strain evidence="12 13">DSM 20475</strain>
    </source>
</reference>
<accession>A0A1G6XRU0</accession>
<keyword evidence="6 9" id="KW-0227">DNA damage</keyword>
<dbReference type="InterPro" id="IPR014048">
    <property type="entry name" value="MethylDNA_cys_MeTrfase_DNA-bd"/>
</dbReference>
<evidence type="ECO:0000256" key="3">
    <source>
        <dbReference type="ARBA" id="ARBA00022490"/>
    </source>
</evidence>
<dbReference type="OrthoDB" id="9789813at2"/>
<dbReference type="FunFam" id="1.10.10.10:FF:000214">
    <property type="entry name" value="Methylated-DNA--protein-cysteine methyltransferase"/>
    <property type="match status" value="1"/>
</dbReference>
<evidence type="ECO:0000256" key="1">
    <source>
        <dbReference type="ARBA" id="ARBA00001286"/>
    </source>
</evidence>
<dbReference type="InterPro" id="IPR023546">
    <property type="entry name" value="MGMT"/>
</dbReference>
<dbReference type="SUPFAM" id="SSF46767">
    <property type="entry name" value="Methylated DNA-protein cysteine methyltransferase, C-terminal domain"/>
    <property type="match status" value="1"/>
</dbReference>
<comment type="similarity">
    <text evidence="2 9">Belongs to the MGMT family.</text>
</comment>